<keyword evidence="3" id="KW-0408">Iron</keyword>
<name>C6BX44_MARSD</name>
<dbReference type="STRING" id="526222.Desal_0457"/>
<evidence type="ECO:0000259" key="5">
    <source>
        <dbReference type="Pfam" id="PF01869"/>
    </source>
</evidence>
<dbReference type="InterPro" id="IPR043129">
    <property type="entry name" value="ATPase_NBD"/>
</dbReference>
<dbReference type="InterPro" id="IPR002731">
    <property type="entry name" value="ATPase_BadF"/>
</dbReference>
<dbReference type="eggNOG" id="COG3581">
    <property type="taxonomic scope" value="Bacteria"/>
</dbReference>
<dbReference type="CDD" id="cd24035">
    <property type="entry name" value="ASKHA_NBD_O66634-like_rpt2"/>
    <property type="match status" value="1"/>
</dbReference>
<dbReference type="OrthoDB" id="9177882at2"/>
<feature type="domain" description="DUF2229" evidence="6">
    <location>
        <begin position="631"/>
        <end position="844"/>
    </location>
</feature>
<dbReference type="GO" id="GO:0051536">
    <property type="term" value="F:iron-sulfur cluster binding"/>
    <property type="evidence" value="ECO:0007669"/>
    <property type="project" value="UniProtKB-KW"/>
</dbReference>
<dbReference type="CDD" id="cd24034">
    <property type="entry name" value="ASKHA_NBD_O66634-like_rpt1"/>
    <property type="match status" value="1"/>
</dbReference>
<evidence type="ECO:0000313" key="8">
    <source>
        <dbReference type="Proteomes" id="UP000002601"/>
    </source>
</evidence>
<dbReference type="SUPFAM" id="SSF53067">
    <property type="entry name" value="Actin-like ATPase domain"/>
    <property type="match status" value="2"/>
</dbReference>
<dbReference type="KEGG" id="dsa:Desal_0457"/>
<protein>
    <submittedName>
        <fullName evidence="7">CoA-substrate-specific enzyme activase</fullName>
    </submittedName>
</protein>
<reference evidence="7 8" key="1">
    <citation type="submission" date="2009-06" db="EMBL/GenBank/DDBJ databases">
        <title>Complete sequence of Desulfovibrio salexigens DSM 2638.</title>
        <authorList>
            <consortium name="US DOE Joint Genome Institute"/>
            <person name="Lucas S."/>
            <person name="Copeland A."/>
            <person name="Lapidus A."/>
            <person name="Glavina del Rio T."/>
            <person name="Tice H."/>
            <person name="Bruce D."/>
            <person name="Goodwin L."/>
            <person name="Pitluck S."/>
            <person name="Munk A.C."/>
            <person name="Brettin T."/>
            <person name="Detter J.C."/>
            <person name="Han C."/>
            <person name="Tapia R."/>
            <person name="Larimer F."/>
            <person name="Land M."/>
            <person name="Hauser L."/>
            <person name="Kyrpides N."/>
            <person name="Anderson I."/>
            <person name="Wall J.D."/>
            <person name="Arkin A.P."/>
            <person name="Dehal P."/>
            <person name="Chivian D."/>
            <person name="Giles B."/>
            <person name="Hazen T.C."/>
        </authorList>
    </citation>
    <scope>NUCLEOTIDE SEQUENCE [LARGE SCALE GENOMIC DNA]</scope>
    <source>
        <strain evidence="8">ATCC 14822 / DSM 2638 / NCIMB 8403 / VKM B-1763</strain>
    </source>
</reference>
<dbReference type="PANTHER" id="PTHR32329:SF7">
    <property type="entry name" value="ACTIVATOR OF 2-HYDROXYACYL-COA-HYDRATASE"/>
    <property type="match status" value="1"/>
</dbReference>
<dbReference type="PANTHER" id="PTHR32329">
    <property type="entry name" value="BIFUNCTIONAL PROTEIN [INCLUDES 2-HYDROXYACYL-COA DEHYDRATASE (N-TER) AND ITS ACTIVATOR DOMAIN (C_TERM)-RELATED"/>
    <property type="match status" value="1"/>
</dbReference>
<proteinExistence type="predicted"/>
<evidence type="ECO:0000256" key="4">
    <source>
        <dbReference type="ARBA" id="ARBA00023014"/>
    </source>
</evidence>
<dbReference type="InterPro" id="IPR018709">
    <property type="entry name" value="CoA_activase_DUF2229"/>
</dbReference>
<accession>C6BX44</accession>
<dbReference type="Proteomes" id="UP000002601">
    <property type="component" value="Chromosome"/>
</dbReference>
<evidence type="ECO:0000256" key="3">
    <source>
        <dbReference type="ARBA" id="ARBA00023004"/>
    </source>
</evidence>
<keyword evidence="8" id="KW-1185">Reference proteome</keyword>
<evidence type="ECO:0000256" key="1">
    <source>
        <dbReference type="ARBA" id="ARBA00001966"/>
    </source>
</evidence>
<dbReference type="InterPro" id="IPR051805">
    <property type="entry name" value="Dehydratase_Activator_Redct"/>
</dbReference>
<evidence type="ECO:0000259" key="6">
    <source>
        <dbReference type="Pfam" id="PF09989"/>
    </source>
</evidence>
<dbReference type="EMBL" id="CP001649">
    <property type="protein sequence ID" value="ACS78524.1"/>
    <property type="molecule type" value="Genomic_DNA"/>
</dbReference>
<keyword evidence="2" id="KW-0479">Metal-binding</keyword>
<dbReference type="Gene3D" id="3.30.420.40">
    <property type="match status" value="4"/>
</dbReference>
<evidence type="ECO:0000313" key="7">
    <source>
        <dbReference type="EMBL" id="ACS78524.1"/>
    </source>
</evidence>
<keyword evidence="4" id="KW-0411">Iron-sulfur</keyword>
<dbReference type="NCBIfam" id="TIGR00241">
    <property type="entry name" value="CoA_E_activ"/>
    <property type="match status" value="1"/>
</dbReference>
<dbReference type="Pfam" id="PF01869">
    <property type="entry name" value="BcrAD_BadFG"/>
    <property type="match status" value="2"/>
</dbReference>
<evidence type="ECO:0000256" key="2">
    <source>
        <dbReference type="ARBA" id="ARBA00022723"/>
    </source>
</evidence>
<dbReference type="RefSeq" id="WP_015850343.1">
    <property type="nucleotide sequence ID" value="NC_012881.1"/>
</dbReference>
<dbReference type="eggNOG" id="COG3580">
    <property type="taxonomic scope" value="Bacteria"/>
</dbReference>
<organism evidence="7 8">
    <name type="scientific">Maridesulfovibrio salexigens (strain ATCC 14822 / DSM 2638 / NCIMB 8403 / VKM B-1763)</name>
    <name type="common">Desulfovibrio salexigens</name>
    <dbReference type="NCBI Taxonomy" id="526222"/>
    <lineage>
        <taxon>Bacteria</taxon>
        <taxon>Pseudomonadati</taxon>
        <taxon>Thermodesulfobacteriota</taxon>
        <taxon>Desulfovibrionia</taxon>
        <taxon>Desulfovibrionales</taxon>
        <taxon>Desulfovibrionaceae</taxon>
        <taxon>Maridesulfovibrio</taxon>
    </lineage>
</organism>
<dbReference type="Pfam" id="PF09989">
    <property type="entry name" value="DUF2229"/>
    <property type="match status" value="1"/>
</dbReference>
<dbReference type="HOGENOM" id="CLU_002393_2_0_7"/>
<dbReference type="InterPro" id="IPR008275">
    <property type="entry name" value="CoA_E_activase_dom"/>
</dbReference>
<dbReference type="GO" id="GO:0046872">
    <property type="term" value="F:metal ion binding"/>
    <property type="evidence" value="ECO:0007669"/>
    <property type="project" value="UniProtKB-KW"/>
</dbReference>
<sequence length="1327" mass="145284">MHSIGIDIGYSSVKVAVLDEQRNIVCSRYVLHKGQAVSVLAGILDELKPELDTEEFCGAITGSGGKILSGEGSIKGVNDLAALVEGAKLLAPSCESIIEIGGQRAGFITGFGAGKRSGIEFSLNPDCSAGTGSFLEEQASRISVEIEDYSRIENEATSTPRIAGRCSVFAKTDITHHQQEGVSIPDILRGLAYATARNYRNAVMRGLPKKPPFFFSGGVSQNKAIVSALCQVLNLNENQLVIHQQGNVAGALGAAVIGLKENRPVNFKLLMDSLQGNCGPLFYAKEKTSLPALAGYGIADTSGKHICRDISKETEPVECWVGVDIGSTSTNVVLVDSTNRVLGYRYLRTAGNPAKAVKTGLEELGLDFAGKVKVMGSATTGSGRNMIGRIIGADVVKDEITAQARAAVSFYPDVDTVFEIGGQDSKFISIKDGAVSDFQMNKVCAAGTGSFIEEQAKKIGIPLEDYADTAFQSEAPINLGERCTVFMETSIAAHLAQGDSIPDIAAGLCYSIIKNYTNRVVGRKKVGKKILLQGGVAYNQAIINAFRAVHGMDVLVPPFFSVTGAVGAAILAREEMKGETSFKGFYLENEKPDNVEVEPATQFAPGSFNKQVQDFIFRDYDPDPDPQKKSVGMPRALFTFGMFTMFHTFFKSLDMNVVLSEPTSGETISKAQEYALDETCYPVKLVNGHTAQLVEQGVDYLFFPDLFTAFHPSSKSRQTYGCPYMQLAFKIVSEAMKLEEKNIKLLAPTLAFNQGPEFMQSQFMALGRQLGKSPEETGAALKAAMGAHEDLQVRMKERGRETLSSLDPNAKAFVLISKIYGVADPILNMGIPDKLAEMGYRTIPLYDLPESDIFMEHPNMFWPFGQHMLAAAKLVAKHPNLYPIFLTHHGCGPDTVFSHYYGELLKDKPSLTIEVDEHSSSVGVQTRVEAFVNSLSKIPEREALSLEEYVNIGSADPVNILTDYSRLGSRPLLLPDIYPYSSIGCAMLKAKGVDARVIPATTRESVDMGRRYSSGNEYFSLTALLGDVLAALKTHDGAVVPAVLIPQNEGAEVDGQYSRFMRCVLDQEGLGDVQLISPYMEELRLLDDKDARMLFLCLLAGDLVLHTPPLLRDETLDLVLRLISRGQLNIEKLESTARIVREALARQDHDGAIMAIGEPLVLFKSLLNDNTFGRMEEHGRRVIYAPLSEYVWNLWYDYYNFNKVGSDSPLRSNIAMFKEYMERISERLGEFSHYENSFGTLKKTADRGLGFYSGAFGRYRGAKIMDKILGVKGVISVTSMYENTGISLGILKDRLNDKPYAPTLSLTFDGNRNENNRLKVDSFLYNL</sequence>
<feature type="domain" description="ATPase BadF/BadG/BcrA/BcrD type" evidence="5">
    <location>
        <begin position="321"/>
        <end position="572"/>
    </location>
</feature>
<comment type="cofactor">
    <cofactor evidence="1">
        <name>[4Fe-4S] cluster</name>
        <dbReference type="ChEBI" id="CHEBI:49883"/>
    </cofactor>
</comment>
<feature type="domain" description="ATPase BadF/BadG/BcrA/BcrD type" evidence="5">
    <location>
        <begin position="4"/>
        <end position="258"/>
    </location>
</feature>
<dbReference type="eggNOG" id="COG1924">
    <property type="taxonomic scope" value="Bacteria"/>
</dbReference>
<gene>
    <name evidence="7" type="ordered locus">Desal_0457</name>
</gene>